<protein>
    <submittedName>
        <fullName evidence="2">Uncharacterized protein</fullName>
    </submittedName>
</protein>
<reference evidence="2 3" key="1">
    <citation type="submission" date="2019-05" db="EMBL/GenBank/DDBJ databases">
        <title>Another draft genome of Portunus trituberculatus and its Hox gene families provides insights of decapod evolution.</title>
        <authorList>
            <person name="Jeong J.-H."/>
            <person name="Song I."/>
            <person name="Kim S."/>
            <person name="Choi T."/>
            <person name="Kim D."/>
            <person name="Ryu S."/>
            <person name="Kim W."/>
        </authorList>
    </citation>
    <scope>NUCLEOTIDE SEQUENCE [LARGE SCALE GENOMIC DNA]</scope>
    <source>
        <tissue evidence="2">Muscle</tissue>
    </source>
</reference>
<feature type="region of interest" description="Disordered" evidence="1">
    <location>
        <begin position="36"/>
        <end position="68"/>
    </location>
</feature>
<evidence type="ECO:0000313" key="2">
    <source>
        <dbReference type="EMBL" id="MPD05824.1"/>
    </source>
</evidence>
<keyword evidence="3" id="KW-1185">Reference proteome</keyword>
<proteinExistence type="predicted"/>
<name>A0A5B7KG42_PORTR</name>
<accession>A0A5B7KG42</accession>
<comment type="caution">
    <text evidence="2">The sequence shown here is derived from an EMBL/GenBank/DDBJ whole genome shotgun (WGS) entry which is preliminary data.</text>
</comment>
<evidence type="ECO:0000256" key="1">
    <source>
        <dbReference type="SAM" id="MobiDB-lite"/>
    </source>
</evidence>
<sequence length="68" mass="8083">MTMQQKRSRRCKLIELWHGTATIQSDRVKRERYLSHPETAVSHDRILNLKPRPDIEPQSRSPPSERCM</sequence>
<dbReference type="AlphaFoldDB" id="A0A5B7KG42"/>
<feature type="compositionally biased region" description="Basic and acidic residues" evidence="1">
    <location>
        <begin position="36"/>
        <end position="57"/>
    </location>
</feature>
<dbReference type="EMBL" id="VSRR010147950">
    <property type="protein sequence ID" value="MPD05824.1"/>
    <property type="molecule type" value="Genomic_DNA"/>
</dbReference>
<dbReference type="Proteomes" id="UP000324222">
    <property type="component" value="Unassembled WGS sequence"/>
</dbReference>
<evidence type="ECO:0000313" key="3">
    <source>
        <dbReference type="Proteomes" id="UP000324222"/>
    </source>
</evidence>
<organism evidence="2 3">
    <name type="scientific">Portunus trituberculatus</name>
    <name type="common">Swimming crab</name>
    <name type="synonym">Neptunus trituberculatus</name>
    <dbReference type="NCBI Taxonomy" id="210409"/>
    <lineage>
        <taxon>Eukaryota</taxon>
        <taxon>Metazoa</taxon>
        <taxon>Ecdysozoa</taxon>
        <taxon>Arthropoda</taxon>
        <taxon>Crustacea</taxon>
        <taxon>Multicrustacea</taxon>
        <taxon>Malacostraca</taxon>
        <taxon>Eumalacostraca</taxon>
        <taxon>Eucarida</taxon>
        <taxon>Decapoda</taxon>
        <taxon>Pleocyemata</taxon>
        <taxon>Brachyura</taxon>
        <taxon>Eubrachyura</taxon>
        <taxon>Portunoidea</taxon>
        <taxon>Portunidae</taxon>
        <taxon>Portuninae</taxon>
        <taxon>Portunus</taxon>
    </lineage>
</organism>
<gene>
    <name evidence="2" type="ORF">E2C01_101593</name>
</gene>